<dbReference type="EMBL" id="JAATWM020000004">
    <property type="protein sequence ID" value="KAF9880716.1"/>
    <property type="molecule type" value="Genomic_DNA"/>
</dbReference>
<accession>A0A9P6IHA0</accession>
<reference evidence="1" key="2">
    <citation type="submission" date="2020-11" db="EMBL/GenBank/DDBJ databases">
        <title>Whole genome sequencing of Colletotrichum sp.</title>
        <authorList>
            <person name="Li H."/>
        </authorList>
    </citation>
    <scope>NUCLEOTIDE SEQUENCE</scope>
    <source>
        <strain evidence="1">CkLH20</strain>
    </source>
</reference>
<organism evidence="1 2">
    <name type="scientific">Colletotrichum karsti</name>
    <dbReference type="NCBI Taxonomy" id="1095194"/>
    <lineage>
        <taxon>Eukaryota</taxon>
        <taxon>Fungi</taxon>
        <taxon>Dikarya</taxon>
        <taxon>Ascomycota</taxon>
        <taxon>Pezizomycotina</taxon>
        <taxon>Sordariomycetes</taxon>
        <taxon>Hypocreomycetidae</taxon>
        <taxon>Glomerellales</taxon>
        <taxon>Glomerellaceae</taxon>
        <taxon>Colletotrichum</taxon>
        <taxon>Colletotrichum boninense species complex</taxon>
    </lineage>
</organism>
<dbReference type="GeneID" id="62157551"/>
<evidence type="ECO:0000313" key="1">
    <source>
        <dbReference type="EMBL" id="KAF9880716.1"/>
    </source>
</evidence>
<comment type="caution">
    <text evidence="1">The sequence shown here is derived from an EMBL/GenBank/DDBJ whole genome shotgun (WGS) entry which is preliminary data.</text>
</comment>
<dbReference type="Proteomes" id="UP000781932">
    <property type="component" value="Unassembled WGS sequence"/>
</dbReference>
<keyword evidence="2" id="KW-1185">Reference proteome</keyword>
<gene>
    <name evidence="1" type="ORF">CkaCkLH20_01758</name>
</gene>
<reference evidence="1" key="1">
    <citation type="submission" date="2020-03" db="EMBL/GenBank/DDBJ databases">
        <authorList>
            <person name="He L."/>
        </authorList>
    </citation>
    <scope>NUCLEOTIDE SEQUENCE</scope>
    <source>
        <strain evidence="1">CkLH20</strain>
    </source>
</reference>
<name>A0A9P6IHA0_9PEZI</name>
<dbReference type="OrthoDB" id="3014656at2759"/>
<dbReference type="AlphaFoldDB" id="A0A9P6IHA0"/>
<protein>
    <submittedName>
        <fullName evidence="1">Uncharacterized protein</fullName>
    </submittedName>
</protein>
<sequence length="160" mass="17643">MVKIREAARAAITAYGLATEKGGNASIPLQDVAESLAAFYLTNFTAFTLGKITVLPNDPVPGVLRQLRLLNESGIGTDIRPRGGKVEVVSSESAICWVTFEIFPRTRAVTRWTWTNVYGFRLERGRSNGLEGGWEFTNPDQEFQTLLERVPTFYTGGKVG</sequence>
<dbReference type="RefSeq" id="XP_038750177.1">
    <property type="nucleotide sequence ID" value="XM_038884477.1"/>
</dbReference>
<evidence type="ECO:0000313" key="2">
    <source>
        <dbReference type="Proteomes" id="UP000781932"/>
    </source>
</evidence>
<proteinExistence type="predicted"/>